<sequence length="67" mass="7882">MEIDRDGSVTYKKTINDMQSAVEMIKDLLEYKEEDFLSNEASKLNEEIEKTAIAENLYQETEEIFKE</sequence>
<reference evidence="1" key="1">
    <citation type="submission" date="2021-06" db="EMBL/GenBank/DDBJ databases">
        <authorList>
            <person name="Kallberg Y."/>
            <person name="Tangrot J."/>
            <person name="Rosling A."/>
        </authorList>
    </citation>
    <scope>NUCLEOTIDE SEQUENCE</scope>
    <source>
        <strain evidence="1">CL356</strain>
    </source>
</reference>
<organism evidence="1 2">
    <name type="scientific">Acaulospora colombiana</name>
    <dbReference type="NCBI Taxonomy" id="27376"/>
    <lineage>
        <taxon>Eukaryota</taxon>
        <taxon>Fungi</taxon>
        <taxon>Fungi incertae sedis</taxon>
        <taxon>Mucoromycota</taxon>
        <taxon>Glomeromycotina</taxon>
        <taxon>Glomeromycetes</taxon>
        <taxon>Diversisporales</taxon>
        <taxon>Acaulosporaceae</taxon>
        <taxon>Acaulospora</taxon>
    </lineage>
</organism>
<proteinExistence type="predicted"/>
<accession>A0ACA9MBG5</accession>
<comment type="caution">
    <text evidence="1">The sequence shown here is derived from an EMBL/GenBank/DDBJ whole genome shotgun (WGS) entry which is preliminary data.</text>
</comment>
<name>A0ACA9MBG5_9GLOM</name>
<evidence type="ECO:0000313" key="1">
    <source>
        <dbReference type="EMBL" id="CAG8578805.1"/>
    </source>
</evidence>
<dbReference type="EMBL" id="CAJVPT010011374">
    <property type="protein sequence ID" value="CAG8578805.1"/>
    <property type="molecule type" value="Genomic_DNA"/>
</dbReference>
<keyword evidence="2" id="KW-1185">Reference proteome</keyword>
<evidence type="ECO:0000313" key="2">
    <source>
        <dbReference type="Proteomes" id="UP000789525"/>
    </source>
</evidence>
<gene>
    <name evidence="1" type="ORF">ACOLOM_LOCUS5887</name>
</gene>
<feature type="non-terminal residue" evidence="1">
    <location>
        <position position="67"/>
    </location>
</feature>
<protein>
    <submittedName>
        <fullName evidence="1">9888_t:CDS:1</fullName>
    </submittedName>
</protein>
<dbReference type="Proteomes" id="UP000789525">
    <property type="component" value="Unassembled WGS sequence"/>
</dbReference>